<keyword evidence="1" id="KW-0812">Transmembrane</keyword>
<name>A0AAE3R5F2_9BACT</name>
<organism evidence="2 3">
    <name type="scientific">Xanthocytophaga agilis</name>
    <dbReference type="NCBI Taxonomy" id="3048010"/>
    <lineage>
        <taxon>Bacteria</taxon>
        <taxon>Pseudomonadati</taxon>
        <taxon>Bacteroidota</taxon>
        <taxon>Cytophagia</taxon>
        <taxon>Cytophagales</taxon>
        <taxon>Rhodocytophagaceae</taxon>
        <taxon>Xanthocytophaga</taxon>
    </lineage>
</organism>
<protein>
    <submittedName>
        <fullName evidence="2">Uncharacterized protein</fullName>
    </submittedName>
</protein>
<evidence type="ECO:0000313" key="2">
    <source>
        <dbReference type="EMBL" id="MDJ1501158.1"/>
    </source>
</evidence>
<keyword evidence="3" id="KW-1185">Reference proteome</keyword>
<proteinExistence type="predicted"/>
<evidence type="ECO:0000256" key="1">
    <source>
        <dbReference type="SAM" id="Phobius"/>
    </source>
</evidence>
<evidence type="ECO:0000313" key="3">
    <source>
        <dbReference type="Proteomes" id="UP001232063"/>
    </source>
</evidence>
<keyword evidence="1" id="KW-1133">Transmembrane helix</keyword>
<dbReference type="AlphaFoldDB" id="A0AAE3R5F2"/>
<dbReference type="RefSeq" id="WP_314510652.1">
    <property type="nucleotide sequence ID" value="NZ_JASJOU010000003.1"/>
</dbReference>
<keyword evidence="1" id="KW-0472">Membrane</keyword>
<comment type="caution">
    <text evidence="2">The sequence shown here is derived from an EMBL/GenBank/DDBJ whole genome shotgun (WGS) entry which is preliminary data.</text>
</comment>
<reference evidence="2" key="1">
    <citation type="submission" date="2023-05" db="EMBL/GenBank/DDBJ databases">
        <authorList>
            <person name="Zhang X."/>
        </authorList>
    </citation>
    <scope>NUCLEOTIDE SEQUENCE</scope>
    <source>
        <strain evidence="2">BD1B2-1</strain>
    </source>
</reference>
<sequence length="419" mass="46980">MRLLRVQLQAGMLPTVLFVSTIITLLCSALVGIVYYRNLLLSRDRIQEELVRNVHSGIQILQGSNSFPLNTPVQFDLFQKGNDSVELTRKPWGVYTLAAVRAFRGRHHEQQAALLASLPDSIAKAALYLTDEKRPLTLTGDTQIKGICYLPEAGIRTSYIDGRGFSGEIPEPAQQRKSTAQLPDLANEYQERFAFYTAIAASPQVRPIQQLRSPYQHSFLEAPLVYTSPENIQLSGRLKGNIILHTSQTLVLSSSAQLENVLIVARRVIIRSGFKGQIQVLAQDTVEIENNVQLTYPSAVCVSSTKGCYMRIDEKSVIEGLVIVNNPTKNLSTLEAFKDRLDIEPDCLLRGYVYCDGLIEFKGILHGTLVSRRLFLRTPSALYENYLMNTEINVDKRPKVFLTSPLLSKAPTRILMWLD</sequence>
<accession>A0AAE3R5F2</accession>
<feature type="transmembrane region" description="Helical" evidence="1">
    <location>
        <begin position="12"/>
        <end position="36"/>
    </location>
</feature>
<dbReference type="EMBL" id="JASJOU010000003">
    <property type="protein sequence ID" value="MDJ1501158.1"/>
    <property type="molecule type" value="Genomic_DNA"/>
</dbReference>
<dbReference type="Proteomes" id="UP001232063">
    <property type="component" value="Unassembled WGS sequence"/>
</dbReference>
<gene>
    <name evidence="2" type="ORF">QNI22_10890</name>
</gene>